<dbReference type="RefSeq" id="WP_133108240.1">
    <property type="nucleotide sequence ID" value="NZ_SMNA01000006.1"/>
</dbReference>
<dbReference type="InterPro" id="IPR003870">
    <property type="entry name" value="DUF222"/>
</dbReference>
<sequence length="265" mass="28082">MDDFTTTTGSGDGAGVALASRLHLPLGELLNASLDDKLIALEALTASIAVADPVEQSGRYGATFLGRAALRTHPITECLTGARLDWMGLEEEAGTGDTSKGFRTYAACVAKTYGITAANARRIVSLAKGLRNSLPATRRRLRAGQIGIDRAQILLKAVATQAAADALQLPAGPTPDNADSTDATGTGTGTDATGAGTEATCARHRRFGRDRGGRDGRDGRCERWRRHVRGQRCRVLRRLCQVVDHFVAIADPDATDRRVPCCGRS</sequence>
<evidence type="ECO:0000259" key="2">
    <source>
        <dbReference type="Pfam" id="PF02720"/>
    </source>
</evidence>
<dbReference type="Proteomes" id="UP000504882">
    <property type="component" value="Unassembled WGS sequence"/>
</dbReference>
<reference evidence="3 4" key="1">
    <citation type="submission" date="2019-03" db="EMBL/GenBank/DDBJ databases">
        <title>Genomic features of bacteria from cold environments.</title>
        <authorList>
            <person name="Shen L."/>
        </authorList>
    </citation>
    <scope>NUCLEOTIDE SEQUENCE [LARGE SCALE GENOMIC DNA]</scope>
    <source>
        <strain evidence="4">T3246-1</strain>
    </source>
</reference>
<organism evidence="3 4">
    <name type="scientific">Occultella glacieicola</name>
    <dbReference type="NCBI Taxonomy" id="2518684"/>
    <lineage>
        <taxon>Bacteria</taxon>
        <taxon>Bacillati</taxon>
        <taxon>Actinomycetota</taxon>
        <taxon>Actinomycetes</taxon>
        <taxon>Micrococcales</taxon>
        <taxon>Ruaniaceae</taxon>
        <taxon>Occultella</taxon>
    </lineage>
</organism>
<feature type="region of interest" description="Disordered" evidence="1">
    <location>
        <begin position="168"/>
        <end position="197"/>
    </location>
</feature>
<dbReference type="Pfam" id="PF02720">
    <property type="entry name" value="DUF222"/>
    <property type="match status" value="1"/>
</dbReference>
<keyword evidence="4" id="KW-1185">Reference proteome</keyword>
<accession>A0ABY2E1W6</accession>
<feature type="compositionally biased region" description="Low complexity" evidence="1">
    <location>
        <begin position="178"/>
        <end position="197"/>
    </location>
</feature>
<gene>
    <name evidence="3" type="ORF">EXU48_13780</name>
</gene>
<evidence type="ECO:0000313" key="3">
    <source>
        <dbReference type="EMBL" id="TDE92610.1"/>
    </source>
</evidence>
<name>A0ABY2E1W6_9MICO</name>
<evidence type="ECO:0000313" key="4">
    <source>
        <dbReference type="Proteomes" id="UP000504882"/>
    </source>
</evidence>
<proteinExistence type="predicted"/>
<dbReference type="EMBL" id="SMNA01000006">
    <property type="protein sequence ID" value="TDE92610.1"/>
    <property type="molecule type" value="Genomic_DNA"/>
</dbReference>
<feature type="domain" description="DUF222" evidence="2">
    <location>
        <begin position="94"/>
        <end position="167"/>
    </location>
</feature>
<comment type="caution">
    <text evidence="3">The sequence shown here is derived from an EMBL/GenBank/DDBJ whole genome shotgun (WGS) entry which is preliminary data.</text>
</comment>
<evidence type="ECO:0000256" key="1">
    <source>
        <dbReference type="SAM" id="MobiDB-lite"/>
    </source>
</evidence>
<protein>
    <submittedName>
        <fullName evidence="3">DUF222 domain-containing protein</fullName>
    </submittedName>
</protein>